<organism evidence="2 3">
    <name type="scientific">Lophium mytilinum</name>
    <dbReference type="NCBI Taxonomy" id="390894"/>
    <lineage>
        <taxon>Eukaryota</taxon>
        <taxon>Fungi</taxon>
        <taxon>Dikarya</taxon>
        <taxon>Ascomycota</taxon>
        <taxon>Pezizomycotina</taxon>
        <taxon>Dothideomycetes</taxon>
        <taxon>Pleosporomycetidae</taxon>
        <taxon>Mytilinidiales</taxon>
        <taxon>Mytilinidiaceae</taxon>
        <taxon>Lophium</taxon>
    </lineage>
</organism>
<evidence type="ECO:0000313" key="3">
    <source>
        <dbReference type="Proteomes" id="UP000799750"/>
    </source>
</evidence>
<dbReference type="OrthoDB" id="3645966at2759"/>
<evidence type="ECO:0000313" key="2">
    <source>
        <dbReference type="EMBL" id="KAF2493692.1"/>
    </source>
</evidence>
<gene>
    <name evidence="2" type="ORF">BU16DRAFT_590340</name>
</gene>
<dbReference type="SUPFAM" id="SSF54695">
    <property type="entry name" value="POZ domain"/>
    <property type="match status" value="1"/>
</dbReference>
<dbReference type="Gene3D" id="3.30.710.10">
    <property type="entry name" value="Potassium Channel Kv1.1, Chain A"/>
    <property type="match status" value="1"/>
</dbReference>
<dbReference type="EMBL" id="MU004191">
    <property type="protein sequence ID" value="KAF2493692.1"/>
    <property type="molecule type" value="Genomic_DNA"/>
</dbReference>
<dbReference type="PROSITE" id="PS50097">
    <property type="entry name" value="BTB"/>
    <property type="match status" value="1"/>
</dbReference>
<reference evidence="2" key="1">
    <citation type="journal article" date="2020" name="Stud. Mycol.">
        <title>101 Dothideomycetes genomes: a test case for predicting lifestyles and emergence of pathogens.</title>
        <authorList>
            <person name="Haridas S."/>
            <person name="Albert R."/>
            <person name="Binder M."/>
            <person name="Bloem J."/>
            <person name="Labutti K."/>
            <person name="Salamov A."/>
            <person name="Andreopoulos B."/>
            <person name="Baker S."/>
            <person name="Barry K."/>
            <person name="Bills G."/>
            <person name="Bluhm B."/>
            <person name="Cannon C."/>
            <person name="Castanera R."/>
            <person name="Culley D."/>
            <person name="Daum C."/>
            <person name="Ezra D."/>
            <person name="Gonzalez J."/>
            <person name="Henrissat B."/>
            <person name="Kuo A."/>
            <person name="Liang C."/>
            <person name="Lipzen A."/>
            <person name="Lutzoni F."/>
            <person name="Magnuson J."/>
            <person name="Mondo S."/>
            <person name="Nolan M."/>
            <person name="Ohm R."/>
            <person name="Pangilinan J."/>
            <person name="Park H.-J."/>
            <person name="Ramirez L."/>
            <person name="Alfaro M."/>
            <person name="Sun H."/>
            <person name="Tritt A."/>
            <person name="Yoshinaga Y."/>
            <person name="Zwiers L.-H."/>
            <person name="Turgeon B."/>
            <person name="Goodwin S."/>
            <person name="Spatafora J."/>
            <person name="Crous P."/>
            <person name="Grigoriev I."/>
        </authorList>
    </citation>
    <scope>NUCLEOTIDE SEQUENCE</scope>
    <source>
        <strain evidence="2">CBS 269.34</strain>
    </source>
</reference>
<evidence type="ECO:0000259" key="1">
    <source>
        <dbReference type="PROSITE" id="PS50097"/>
    </source>
</evidence>
<keyword evidence="3" id="KW-1185">Reference proteome</keyword>
<name>A0A6A6QN75_9PEZI</name>
<dbReference type="InterPro" id="IPR011333">
    <property type="entry name" value="SKP1/BTB/POZ_sf"/>
</dbReference>
<sequence>MPSPAELEDYLANGEYSDLKIICNGATYMVHRLILCSQIRFFENACNISWKEGEEGVVDLSHDDPGAVKAMIHYAYTGNCAAFDNAEDSQQAQHWIQVYAIGSKYDFLGLKTKAKVYVEPILENNWDKDWFADMIRLVYGTTISDRGLRDIVVTIVLEHHSTFAEQSGDAPMQKLLEEVGEFSRDCFNSL</sequence>
<dbReference type="PANTHER" id="PTHR47843">
    <property type="entry name" value="BTB DOMAIN-CONTAINING PROTEIN-RELATED"/>
    <property type="match status" value="1"/>
</dbReference>
<dbReference type="Pfam" id="PF00651">
    <property type="entry name" value="BTB"/>
    <property type="match status" value="1"/>
</dbReference>
<protein>
    <recommendedName>
        <fullName evidence="1">BTB domain-containing protein</fullName>
    </recommendedName>
</protein>
<proteinExistence type="predicted"/>
<feature type="domain" description="BTB" evidence="1">
    <location>
        <begin position="17"/>
        <end position="84"/>
    </location>
</feature>
<dbReference type="PANTHER" id="PTHR47843:SF5">
    <property type="entry name" value="BTB_POZ DOMAIN PROTEIN"/>
    <property type="match status" value="1"/>
</dbReference>
<dbReference type="AlphaFoldDB" id="A0A6A6QN75"/>
<dbReference type="InterPro" id="IPR000210">
    <property type="entry name" value="BTB/POZ_dom"/>
</dbReference>
<dbReference type="Proteomes" id="UP000799750">
    <property type="component" value="Unassembled WGS sequence"/>
</dbReference>
<accession>A0A6A6QN75</accession>
<dbReference type="CDD" id="cd18186">
    <property type="entry name" value="BTB_POZ_ZBTB_KLHL-like"/>
    <property type="match status" value="1"/>
</dbReference>